<feature type="compositionally biased region" description="Pro residues" evidence="1">
    <location>
        <begin position="162"/>
        <end position="171"/>
    </location>
</feature>
<dbReference type="Proteomes" id="UP000076532">
    <property type="component" value="Unassembled WGS sequence"/>
</dbReference>
<reference evidence="2 3" key="1">
    <citation type="journal article" date="2016" name="Mol. Biol. Evol.">
        <title>Comparative Genomics of Early-Diverging Mushroom-Forming Fungi Provides Insights into the Origins of Lignocellulose Decay Capabilities.</title>
        <authorList>
            <person name="Nagy L.G."/>
            <person name="Riley R."/>
            <person name="Tritt A."/>
            <person name="Adam C."/>
            <person name="Daum C."/>
            <person name="Floudas D."/>
            <person name="Sun H."/>
            <person name="Yadav J.S."/>
            <person name="Pangilinan J."/>
            <person name="Larsson K.H."/>
            <person name="Matsuura K."/>
            <person name="Barry K."/>
            <person name="Labutti K."/>
            <person name="Kuo R."/>
            <person name="Ohm R.A."/>
            <person name="Bhattacharya S.S."/>
            <person name="Shirouzu T."/>
            <person name="Yoshinaga Y."/>
            <person name="Martin F.M."/>
            <person name="Grigoriev I.V."/>
            <person name="Hibbett D.S."/>
        </authorList>
    </citation>
    <scope>NUCLEOTIDE SEQUENCE [LARGE SCALE GENOMIC DNA]</scope>
    <source>
        <strain evidence="2 3">CBS 109695</strain>
    </source>
</reference>
<evidence type="ECO:0000313" key="3">
    <source>
        <dbReference type="Proteomes" id="UP000076532"/>
    </source>
</evidence>
<name>A0A166BRJ8_9AGAM</name>
<dbReference type="OrthoDB" id="3270804at2759"/>
<feature type="compositionally biased region" description="Pro residues" evidence="1">
    <location>
        <begin position="133"/>
        <end position="147"/>
    </location>
</feature>
<dbReference type="EMBL" id="KV417640">
    <property type="protein sequence ID" value="KZP12915.1"/>
    <property type="molecule type" value="Genomic_DNA"/>
</dbReference>
<evidence type="ECO:0000256" key="1">
    <source>
        <dbReference type="SAM" id="MobiDB-lite"/>
    </source>
</evidence>
<sequence length="221" mass="23715">MVQVPSSSVPTSPLFLSIQDEEEPNNVRPCSLAALDSLLDLDTDSDSDIIPLPGMLTTQSYPNCCRWHLTDALCRYKWQSPSICAPLSVRIASTNYYSSADGTLDNCLGRVTQLHSPIVASAALQSCPITPPPTLDIQLPPPSPTTPEPSCSITPPTLDTQLPPPSPPTPEPSQQRWTNAKPVMSMHPDGTAFAYSSESSAIAGLKEAVARGHMEILDYST</sequence>
<accession>A0A166BRJ8</accession>
<evidence type="ECO:0000313" key="2">
    <source>
        <dbReference type="EMBL" id="KZP12915.1"/>
    </source>
</evidence>
<keyword evidence="3" id="KW-1185">Reference proteome</keyword>
<protein>
    <submittedName>
        <fullName evidence="2">Uncharacterized protein</fullName>
    </submittedName>
</protein>
<feature type="compositionally biased region" description="Low complexity" evidence="1">
    <location>
        <begin position="148"/>
        <end position="161"/>
    </location>
</feature>
<dbReference type="AlphaFoldDB" id="A0A166BRJ8"/>
<organism evidence="2 3">
    <name type="scientific">Athelia psychrophila</name>
    <dbReference type="NCBI Taxonomy" id="1759441"/>
    <lineage>
        <taxon>Eukaryota</taxon>
        <taxon>Fungi</taxon>
        <taxon>Dikarya</taxon>
        <taxon>Basidiomycota</taxon>
        <taxon>Agaricomycotina</taxon>
        <taxon>Agaricomycetes</taxon>
        <taxon>Agaricomycetidae</taxon>
        <taxon>Atheliales</taxon>
        <taxon>Atheliaceae</taxon>
        <taxon>Athelia</taxon>
    </lineage>
</organism>
<feature type="region of interest" description="Disordered" evidence="1">
    <location>
        <begin position="133"/>
        <end position="177"/>
    </location>
</feature>
<proteinExistence type="predicted"/>
<gene>
    <name evidence="2" type="ORF">FIBSPDRAFT_897793</name>
</gene>